<proteinExistence type="predicted"/>
<dbReference type="InterPro" id="IPR006696">
    <property type="entry name" value="DUF423"/>
</dbReference>
<keyword evidence="4" id="KW-1185">Reference proteome</keyword>
<evidence type="ECO:0000256" key="2">
    <source>
        <dbReference type="SAM" id="SignalP"/>
    </source>
</evidence>
<keyword evidence="2" id="KW-0732">Signal</keyword>
<gene>
    <name evidence="3" type="ORF">CSC94_16905</name>
</gene>
<sequence length="113" mass="11339">MRPAFLIGGLAGAAGVALSAYAAHAGGTNVATAAQMLLFHAPAFLVLGTVPRSRLLGAALLVLAVGVLLFSGDLLAREILGHRLFPMAAPAGGLAMIGGWLLLAIAGIVTRRT</sequence>
<dbReference type="AlphaFoldDB" id="A0A2G1QKP0"/>
<evidence type="ECO:0000313" key="3">
    <source>
        <dbReference type="EMBL" id="PHP65768.1"/>
    </source>
</evidence>
<dbReference type="Pfam" id="PF04241">
    <property type="entry name" value="DUF423"/>
    <property type="match status" value="1"/>
</dbReference>
<keyword evidence="1" id="KW-0472">Membrane</keyword>
<accession>A0A2G1QKP0</accession>
<feature type="transmembrane region" description="Helical" evidence="1">
    <location>
        <begin position="32"/>
        <end position="50"/>
    </location>
</feature>
<protein>
    <submittedName>
        <fullName evidence="3">DUF423 domain-containing protein</fullName>
    </submittedName>
</protein>
<evidence type="ECO:0000256" key="1">
    <source>
        <dbReference type="SAM" id="Phobius"/>
    </source>
</evidence>
<dbReference type="Proteomes" id="UP000221168">
    <property type="component" value="Unassembled WGS sequence"/>
</dbReference>
<feature type="signal peptide" evidence="2">
    <location>
        <begin position="1"/>
        <end position="25"/>
    </location>
</feature>
<feature type="transmembrane region" description="Helical" evidence="1">
    <location>
        <begin position="55"/>
        <end position="76"/>
    </location>
</feature>
<dbReference type="EMBL" id="PDVP01000012">
    <property type="protein sequence ID" value="PHP65768.1"/>
    <property type="molecule type" value="Genomic_DNA"/>
</dbReference>
<comment type="caution">
    <text evidence="3">The sequence shown here is derived from an EMBL/GenBank/DDBJ whole genome shotgun (WGS) entry which is preliminary data.</text>
</comment>
<keyword evidence="1" id="KW-1133">Transmembrane helix</keyword>
<evidence type="ECO:0000313" key="4">
    <source>
        <dbReference type="Proteomes" id="UP000221168"/>
    </source>
</evidence>
<keyword evidence="1" id="KW-0812">Transmembrane</keyword>
<feature type="chain" id="PRO_5013954995" evidence="2">
    <location>
        <begin position="26"/>
        <end position="113"/>
    </location>
</feature>
<organism evidence="3 4">
    <name type="scientific">Zhengella mangrovi</name>
    <dbReference type="NCBI Taxonomy" id="1982044"/>
    <lineage>
        <taxon>Bacteria</taxon>
        <taxon>Pseudomonadati</taxon>
        <taxon>Pseudomonadota</taxon>
        <taxon>Alphaproteobacteria</taxon>
        <taxon>Hyphomicrobiales</taxon>
        <taxon>Notoacmeibacteraceae</taxon>
        <taxon>Zhengella</taxon>
    </lineage>
</organism>
<feature type="transmembrane region" description="Helical" evidence="1">
    <location>
        <begin position="88"/>
        <end position="109"/>
    </location>
</feature>
<dbReference type="OrthoDB" id="7173378at2"/>
<name>A0A2G1QKP0_9HYPH</name>
<reference evidence="3 4" key="1">
    <citation type="submission" date="2017-10" db="EMBL/GenBank/DDBJ databases">
        <title>Sedimentibacterium mangrovi gen. nov., sp. nov., a novel member of family Phyllobacteriacea isolated from mangrove sediment.</title>
        <authorList>
            <person name="Liao H."/>
            <person name="Tian Y."/>
        </authorList>
    </citation>
    <scope>NUCLEOTIDE SEQUENCE [LARGE SCALE GENOMIC DNA]</scope>
    <source>
        <strain evidence="3 4">X9-2-2</strain>
    </source>
</reference>
<dbReference type="RefSeq" id="WP_099307555.1">
    <property type="nucleotide sequence ID" value="NZ_PDVP01000012.1"/>
</dbReference>